<name>A0A1B0FLJ9_GLOMM</name>
<dbReference type="Gene3D" id="1.25.40.10">
    <property type="entry name" value="Tetratricopeptide repeat domain"/>
    <property type="match status" value="1"/>
</dbReference>
<dbReference type="STRING" id="37546.A0A1B0FLJ9"/>
<dbReference type="EMBL" id="CCAG010006358">
    <property type="status" value="NOT_ANNOTATED_CDS"/>
    <property type="molecule type" value="Genomic_DNA"/>
</dbReference>
<organism evidence="1 2">
    <name type="scientific">Glossina morsitans morsitans</name>
    <name type="common">Savannah tsetse fly</name>
    <dbReference type="NCBI Taxonomy" id="37546"/>
    <lineage>
        <taxon>Eukaryota</taxon>
        <taxon>Metazoa</taxon>
        <taxon>Ecdysozoa</taxon>
        <taxon>Arthropoda</taxon>
        <taxon>Hexapoda</taxon>
        <taxon>Insecta</taxon>
        <taxon>Pterygota</taxon>
        <taxon>Neoptera</taxon>
        <taxon>Endopterygota</taxon>
        <taxon>Diptera</taxon>
        <taxon>Brachycera</taxon>
        <taxon>Muscomorpha</taxon>
        <taxon>Hippoboscoidea</taxon>
        <taxon>Glossinidae</taxon>
        <taxon>Glossina</taxon>
    </lineage>
</organism>
<dbReference type="InterPro" id="IPR011990">
    <property type="entry name" value="TPR-like_helical_dom_sf"/>
</dbReference>
<reference evidence="1" key="1">
    <citation type="submission" date="2020-05" db="UniProtKB">
        <authorList>
            <consortium name="EnsemblMetazoa"/>
        </authorList>
    </citation>
    <scope>IDENTIFICATION</scope>
    <source>
        <strain evidence="1">Yale</strain>
    </source>
</reference>
<dbReference type="Proteomes" id="UP000092444">
    <property type="component" value="Unassembled WGS sequence"/>
</dbReference>
<protein>
    <submittedName>
        <fullName evidence="1">Uncharacterized protein</fullName>
    </submittedName>
</protein>
<dbReference type="AlphaFoldDB" id="A0A1B0FLJ9"/>
<accession>A0A1B0FLJ9</accession>
<dbReference type="Pfam" id="PF08238">
    <property type="entry name" value="Sel1"/>
    <property type="match status" value="2"/>
</dbReference>
<dbReference type="SMART" id="SM00671">
    <property type="entry name" value="SEL1"/>
    <property type="match status" value="2"/>
</dbReference>
<keyword evidence="2" id="KW-1185">Reference proteome</keyword>
<evidence type="ECO:0000313" key="2">
    <source>
        <dbReference type="Proteomes" id="UP000092444"/>
    </source>
</evidence>
<dbReference type="SUPFAM" id="SSF81901">
    <property type="entry name" value="HCP-like"/>
    <property type="match status" value="1"/>
</dbReference>
<dbReference type="PANTHER" id="PTHR45084">
    <property type="entry name" value="ERAD-ASSOCIATED E3 UBIQUITIN-PROTEIN LIGASE COMPONENT HRD3A-RELATED"/>
    <property type="match status" value="1"/>
</dbReference>
<dbReference type="EnsemblMetazoa" id="GMOY004706-RA">
    <property type="protein sequence ID" value="GMOY004706-PA"/>
    <property type="gene ID" value="GMOY004706"/>
</dbReference>
<dbReference type="InterPro" id="IPR006597">
    <property type="entry name" value="Sel1-like"/>
</dbReference>
<dbReference type="PANTHER" id="PTHR45084:SF1">
    <property type="entry name" value="ERAD-ASSOCIATED E3 UBIQUITIN-PROTEIN LIGASE COMPONENT HRD3A-RELATED"/>
    <property type="match status" value="1"/>
</dbReference>
<dbReference type="GO" id="GO:0036503">
    <property type="term" value="P:ERAD pathway"/>
    <property type="evidence" value="ECO:0007669"/>
    <property type="project" value="InterPro"/>
</dbReference>
<evidence type="ECO:0000313" key="1">
    <source>
        <dbReference type="EnsemblMetazoa" id="GMOY004706-PA"/>
    </source>
</evidence>
<dbReference type="VEuPathDB" id="VectorBase:GMOY004706"/>
<sequence length="144" mass="16450">RAAAQGYSATQVKLGDSYYYGWGTNVDFKTTGALYRKASKQQYNAQAMFNLGYMHEKGLGMRKGWNLAKRLYDLAAEKNADAKIPIAIALIKLQILTKTESIKEPPYRFIFYLDESIEANWDLYLIAILTLFGLRHNLLLELQC</sequence>
<dbReference type="InterPro" id="IPR044623">
    <property type="entry name" value="HRD3"/>
</dbReference>
<proteinExistence type="predicted"/>